<keyword evidence="3" id="KW-0378">Hydrolase</keyword>
<dbReference type="AlphaFoldDB" id="A0A212II68"/>
<dbReference type="Gene3D" id="3.40.390.10">
    <property type="entry name" value="Collagenase (Catalytic Domain)"/>
    <property type="match status" value="1"/>
</dbReference>
<keyword evidence="5" id="KW-0732">Signal</keyword>
<evidence type="ECO:0000256" key="3">
    <source>
        <dbReference type="ARBA" id="ARBA00022801"/>
    </source>
</evidence>
<keyword evidence="2" id="KW-0479">Metal-binding</keyword>
<evidence type="ECO:0000313" key="8">
    <source>
        <dbReference type="EMBL" id="SBV66576.1"/>
    </source>
</evidence>
<dbReference type="InterPro" id="IPR006026">
    <property type="entry name" value="Peptidase_Metallo"/>
</dbReference>
<evidence type="ECO:0000256" key="4">
    <source>
        <dbReference type="ARBA" id="ARBA00022833"/>
    </source>
</evidence>
<reference evidence="8" key="1">
    <citation type="submission" date="2016-04" db="EMBL/GenBank/DDBJ databases">
        <authorList>
            <person name="Evans L.H."/>
            <person name="Alamgir A."/>
            <person name="Owens N."/>
            <person name="Weber N.D."/>
            <person name="Virtaneva K."/>
            <person name="Barbian K."/>
            <person name="Babar A."/>
            <person name="Rosenke K."/>
        </authorList>
    </citation>
    <scope>NUCLEOTIDE SEQUENCE</scope>
    <source>
        <strain evidence="7">86-2</strain>
        <strain evidence="8">92-3</strain>
    </source>
</reference>
<evidence type="ECO:0000256" key="5">
    <source>
        <dbReference type="SAM" id="SignalP"/>
    </source>
</evidence>
<dbReference type="GO" id="GO:0031012">
    <property type="term" value="C:extracellular matrix"/>
    <property type="evidence" value="ECO:0007669"/>
    <property type="project" value="InterPro"/>
</dbReference>
<evidence type="ECO:0000256" key="2">
    <source>
        <dbReference type="ARBA" id="ARBA00022723"/>
    </source>
</evidence>
<dbReference type="SUPFAM" id="SSF55486">
    <property type="entry name" value="Metalloproteases ('zincins'), catalytic domain"/>
    <property type="match status" value="1"/>
</dbReference>
<feature type="domain" description="Peptidase metallopeptidase" evidence="6">
    <location>
        <begin position="121"/>
        <end position="277"/>
    </location>
</feature>
<dbReference type="Pfam" id="PF00413">
    <property type="entry name" value="Peptidase_M10"/>
    <property type="match status" value="1"/>
</dbReference>
<name>A0A212II68_9ENTR</name>
<feature type="chain" id="PRO_5015073705" description="Peptidase metallopeptidase domain-containing protein" evidence="5">
    <location>
        <begin position="24"/>
        <end position="317"/>
    </location>
</feature>
<evidence type="ECO:0000313" key="7">
    <source>
        <dbReference type="EMBL" id="SBV61018.1"/>
    </source>
</evidence>
<gene>
    <name evidence="7" type="ORF">KL86CIT2_100012</name>
    <name evidence="8" type="ORF">KM92CIT3_70191</name>
</gene>
<keyword evidence="1" id="KW-0645">Protease</keyword>
<organism evidence="8">
    <name type="scientific">uncultured Citrobacter sp</name>
    <dbReference type="NCBI Taxonomy" id="200446"/>
    <lineage>
        <taxon>Bacteria</taxon>
        <taxon>Pseudomonadati</taxon>
        <taxon>Pseudomonadota</taxon>
        <taxon>Gammaproteobacteria</taxon>
        <taxon>Enterobacterales</taxon>
        <taxon>Enterobacteriaceae</taxon>
        <taxon>Citrobacter</taxon>
        <taxon>environmental samples</taxon>
    </lineage>
</organism>
<protein>
    <recommendedName>
        <fullName evidence="6">Peptidase metallopeptidase domain-containing protein</fullName>
    </recommendedName>
</protein>
<dbReference type="SMART" id="SM00235">
    <property type="entry name" value="ZnMc"/>
    <property type="match status" value="1"/>
</dbReference>
<evidence type="ECO:0000256" key="1">
    <source>
        <dbReference type="ARBA" id="ARBA00022670"/>
    </source>
</evidence>
<dbReference type="GO" id="GO:0004222">
    <property type="term" value="F:metalloendopeptidase activity"/>
    <property type="evidence" value="ECO:0007669"/>
    <property type="project" value="InterPro"/>
</dbReference>
<keyword evidence="4" id="KW-0862">Zinc</keyword>
<sequence>MKTLNFLLVTYLTVIPIASVTSAAIKPTDELIEQAKVISDINDVKLSHKVVRNGFEEFKKTVYKEPFPGGVYIVNGDTPIANESDLREFYERELAASWKSVLFGFNINENTWLIVDAPQGNISKWDNVTKRNLTYCISTSFGEKYDTVVAAMHDAAKAWSDASDVRFIHSSWLDPLCNENTTDVIFDVRPVDVNGQYLARAFFPRYERLQRNVLIDKSALNLSPGKLTLTGILRHELGHTLSFRHEQTRPEAGKCFEDKDWKPLTSYDGFSVMHYPQCNGLGDWSLNLTEKDKIGSACLYGPVPNAVFDPTVCSIKG</sequence>
<dbReference type="GO" id="GO:0006508">
    <property type="term" value="P:proteolysis"/>
    <property type="evidence" value="ECO:0007669"/>
    <property type="project" value="UniProtKB-KW"/>
</dbReference>
<accession>A0A212II68</accession>
<evidence type="ECO:0000259" key="6">
    <source>
        <dbReference type="SMART" id="SM00235"/>
    </source>
</evidence>
<dbReference type="EMBL" id="FLUB01000019">
    <property type="protein sequence ID" value="SBV66576.1"/>
    <property type="molecule type" value="Genomic_DNA"/>
</dbReference>
<dbReference type="CDD" id="cd04279">
    <property type="entry name" value="ZnMc_MMP_like_1"/>
    <property type="match status" value="1"/>
</dbReference>
<proteinExistence type="predicted"/>
<dbReference type="InterPro" id="IPR024079">
    <property type="entry name" value="MetalloPept_cat_dom_sf"/>
</dbReference>
<feature type="signal peptide" evidence="5">
    <location>
        <begin position="1"/>
        <end position="23"/>
    </location>
</feature>
<dbReference type="EMBL" id="FLUA01000002">
    <property type="protein sequence ID" value="SBV61018.1"/>
    <property type="molecule type" value="Genomic_DNA"/>
</dbReference>
<dbReference type="InterPro" id="IPR001818">
    <property type="entry name" value="Pept_M10_metallopeptidase"/>
</dbReference>
<dbReference type="GO" id="GO:0008270">
    <property type="term" value="F:zinc ion binding"/>
    <property type="evidence" value="ECO:0007669"/>
    <property type="project" value="InterPro"/>
</dbReference>